<name>A0A1I5AB89_9PROT</name>
<keyword evidence="1" id="KW-0812">Transmembrane</keyword>
<dbReference type="OrthoDB" id="8530910at2"/>
<feature type="domain" description="DUF7088" evidence="3">
    <location>
        <begin position="45"/>
        <end position="120"/>
    </location>
</feature>
<dbReference type="InterPro" id="IPR019196">
    <property type="entry name" value="ABC_transp_unknown"/>
</dbReference>
<keyword evidence="1" id="KW-0472">Membrane</keyword>
<feature type="domain" description="ABC-type uncharacterised transport system" evidence="2">
    <location>
        <begin position="157"/>
        <end position="386"/>
    </location>
</feature>
<proteinExistence type="predicted"/>
<keyword evidence="1" id="KW-1133">Transmembrane helix</keyword>
<dbReference type="AlphaFoldDB" id="A0A1I5AB89"/>
<dbReference type="RefSeq" id="WP_074795903.1">
    <property type="nucleotide sequence ID" value="NZ_FOVJ01000002.1"/>
</dbReference>
<dbReference type="Pfam" id="PF23357">
    <property type="entry name" value="DUF7088"/>
    <property type="match status" value="1"/>
</dbReference>
<dbReference type="SUPFAM" id="SSF52317">
    <property type="entry name" value="Class I glutamine amidotransferase-like"/>
    <property type="match status" value="1"/>
</dbReference>
<gene>
    <name evidence="4" type="ORF">SAMN05216386_1295</name>
</gene>
<feature type="transmembrane region" description="Helical" evidence="1">
    <location>
        <begin position="17"/>
        <end position="35"/>
    </location>
</feature>
<dbReference type="Pfam" id="PF09822">
    <property type="entry name" value="ABC_transp_aux"/>
    <property type="match status" value="1"/>
</dbReference>
<accession>A0A1I5AB89</accession>
<sequence length="451" mass="49810">MTPVDDKLRLRRLAQNSVFVILLISLLALPGYLAWETRTQWDVSQNERNSLSQASEEVLQKLDGPLTATVYATSHDAQLGNVSKIIGDFLSPYQRSKPDFNVTFIDPEEQPALAHEAGVQTNGEMVVEFEGRRERLTTFNEQALANLLMRLARPGEKRVMALSGHGERKLDGVGNRDLGEFGKQLAAKGIKTEALNFAAAADVPPDTSLLIISSPQFDLPEGVVDKVLAYIESGGNLLWLLDQEPMHGLQPLAEKLELTLTPGVVIDPQAQRLKLPITFSMGANYGQHPVTHNFDYITVFPFARQITINDSEEWHSVSLVEAAQNGWVETGKLDGGIVFEPMYDVSGPVSIAATLSRTLYEREQRIAVIGSGYFLANSYLGHGKNLDFGVNLVNWLAGDDDLITIQPRATLDGSLALDEPALTMIAWGFLIVMPLIFTASGAMIWWKRRRK</sequence>
<evidence type="ECO:0000313" key="5">
    <source>
        <dbReference type="Proteomes" id="UP000183107"/>
    </source>
</evidence>
<protein>
    <submittedName>
        <fullName evidence="4">ABC-type uncharacterized transport system involved in gliding motility, auxiliary component</fullName>
    </submittedName>
</protein>
<evidence type="ECO:0000313" key="4">
    <source>
        <dbReference type="EMBL" id="SFN59658.1"/>
    </source>
</evidence>
<feature type="transmembrane region" description="Helical" evidence="1">
    <location>
        <begin position="424"/>
        <end position="446"/>
    </location>
</feature>
<dbReference type="InterPro" id="IPR055396">
    <property type="entry name" value="DUF7088"/>
</dbReference>
<organism evidence="4 5">
    <name type="scientific">Nitrosospira briensis</name>
    <dbReference type="NCBI Taxonomy" id="35799"/>
    <lineage>
        <taxon>Bacteria</taxon>
        <taxon>Pseudomonadati</taxon>
        <taxon>Pseudomonadota</taxon>
        <taxon>Betaproteobacteria</taxon>
        <taxon>Nitrosomonadales</taxon>
        <taxon>Nitrosomonadaceae</taxon>
        <taxon>Nitrosospira</taxon>
    </lineage>
</organism>
<dbReference type="InterPro" id="IPR029062">
    <property type="entry name" value="Class_I_gatase-like"/>
</dbReference>
<reference evidence="5" key="1">
    <citation type="submission" date="2016-10" db="EMBL/GenBank/DDBJ databases">
        <authorList>
            <person name="Varghese N."/>
        </authorList>
    </citation>
    <scope>NUCLEOTIDE SEQUENCE [LARGE SCALE GENOMIC DNA]</scope>
    <source>
        <strain evidence="5">Nsp8</strain>
    </source>
</reference>
<dbReference type="Proteomes" id="UP000183107">
    <property type="component" value="Unassembled WGS sequence"/>
</dbReference>
<evidence type="ECO:0000259" key="2">
    <source>
        <dbReference type="Pfam" id="PF09822"/>
    </source>
</evidence>
<dbReference type="EMBL" id="FOVJ01000002">
    <property type="protein sequence ID" value="SFN59658.1"/>
    <property type="molecule type" value="Genomic_DNA"/>
</dbReference>
<evidence type="ECO:0000256" key="1">
    <source>
        <dbReference type="SAM" id="Phobius"/>
    </source>
</evidence>
<keyword evidence="5" id="KW-1185">Reference proteome</keyword>
<evidence type="ECO:0000259" key="3">
    <source>
        <dbReference type="Pfam" id="PF23357"/>
    </source>
</evidence>